<dbReference type="GO" id="GO:0016020">
    <property type="term" value="C:membrane"/>
    <property type="evidence" value="ECO:0007669"/>
    <property type="project" value="TreeGrafter"/>
</dbReference>
<dbReference type="InterPro" id="IPR026961">
    <property type="entry name" value="PGG_dom"/>
</dbReference>
<dbReference type="SUPFAM" id="SSF48403">
    <property type="entry name" value="Ankyrin repeat"/>
    <property type="match status" value="1"/>
</dbReference>
<organism evidence="5 6">
    <name type="scientific">Liquidambar formosana</name>
    <name type="common">Formosan gum</name>
    <dbReference type="NCBI Taxonomy" id="63359"/>
    <lineage>
        <taxon>Eukaryota</taxon>
        <taxon>Viridiplantae</taxon>
        <taxon>Streptophyta</taxon>
        <taxon>Embryophyta</taxon>
        <taxon>Tracheophyta</taxon>
        <taxon>Spermatophyta</taxon>
        <taxon>Magnoliopsida</taxon>
        <taxon>eudicotyledons</taxon>
        <taxon>Gunneridae</taxon>
        <taxon>Pentapetalae</taxon>
        <taxon>Saxifragales</taxon>
        <taxon>Altingiaceae</taxon>
        <taxon>Liquidambar</taxon>
    </lineage>
</organism>
<feature type="transmembrane region" description="Helical" evidence="3">
    <location>
        <begin position="546"/>
        <end position="568"/>
    </location>
</feature>
<dbReference type="PROSITE" id="PS50088">
    <property type="entry name" value="ANK_REPEAT"/>
    <property type="match status" value="1"/>
</dbReference>
<evidence type="ECO:0000313" key="6">
    <source>
        <dbReference type="Proteomes" id="UP001415857"/>
    </source>
</evidence>
<feature type="domain" description="PGG" evidence="4">
    <location>
        <begin position="453"/>
        <end position="566"/>
    </location>
</feature>
<evidence type="ECO:0000313" key="5">
    <source>
        <dbReference type="EMBL" id="KAK9293261.1"/>
    </source>
</evidence>
<evidence type="ECO:0000256" key="3">
    <source>
        <dbReference type="SAM" id="Phobius"/>
    </source>
</evidence>
<feature type="region of interest" description="Disordered" evidence="2">
    <location>
        <begin position="1"/>
        <end position="27"/>
    </location>
</feature>
<protein>
    <recommendedName>
        <fullName evidence="4">PGG domain-containing protein</fullName>
    </recommendedName>
</protein>
<dbReference type="Pfam" id="PF13962">
    <property type="entry name" value="PGG"/>
    <property type="match status" value="1"/>
</dbReference>
<feature type="transmembrane region" description="Helical" evidence="3">
    <location>
        <begin position="501"/>
        <end position="525"/>
    </location>
</feature>
<dbReference type="PANTHER" id="PTHR24177">
    <property type="entry name" value="CASKIN"/>
    <property type="match status" value="1"/>
</dbReference>
<name>A0AAP0X6S7_LIQFO</name>
<dbReference type="Pfam" id="PF00023">
    <property type="entry name" value="Ank"/>
    <property type="match status" value="1"/>
</dbReference>
<accession>A0AAP0X6S7</accession>
<reference evidence="5 6" key="1">
    <citation type="journal article" date="2024" name="Plant J.">
        <title>Genome sequences and population genomics reveal climatic adaptation and genomic divergence between two closely related sweetgum species.</title>
        <authorList>
            <person name="Xu W.Q."/>
            <person name="Ren C.Q."/>
            <person name="Zhang X.Y."/>
            <person name="Comes H.P."/>
            <person name="Liu X.H."/>
            <person name="Li Y.G."/>
            <person name="Kettle C.J."/>
            <person name="Jalonen R."/>
            <person name="Gaisberger H."/>
            <person name="Ma Y.Z."/>
            <person name="Qiu Y.X."/>
        </authorList>
    </citation>
    <scope>NUCLEOTIDE SEQUENCE [LARGE SCALE GENOMIC DNA]</scope>
    <source>
        <strain evidence="5">Hangzhou</strain>
    </source>
</reference>
<keyword evidence="6" id="KW-1185">Reference proteome</keyword>
<keyword evidence="1" id="KW-0040">ANK repeat</keyword>
<proteinExistence type="predicted"/>
<keyword evidence="3" id="KW-0812">Transmembrane</keyword>
<dbReference type="AlphaFoldDB" id="A0AAP0X6S7"/>
<feature type="transmembrane region" description="Helical" evidence="3">
    <location>
        <begin position="460"/>
        <end position="481"/>
    </location>
</feature>
<feature type="transmembrane region" description="Helical" evidence="3">
    <location>
        <begin position="574"/>
        <end position="603"/>
    </location>
</feature>
<sequence length="617" mass="68930">MESAKLASSNLLPIQEGSPESSTEGTRDNEYHNYRLLYLAVETGNWEATKEFLDQQPKALTARISSDEDTALHIAARGGHVKIVEELVKLMPAQDLEITNKNSVTALTFAATGGITKIAECLVRKNSNLLSIPNRFGLIPVVVASLNGHKDMIRYLYSVTPLEELRPEKGATRGAMLLTTCIMGEFYDIALDILKDDIRLATALAPERKTTLYILAQKSSAFPSGTQLIFWQRWIYNCIPAKPSRAYSNIRGDIERPHESPTDQENIVRQVPGIKFIYTLKLKHVQAHELLSCICLEISKLDESQLEHIGVFNSAVVAVKHGIVEYIDEIIKAYPDIIWYVDENGQSFFSHVILERQEKIFSLLLHMGAKKNSIAGRLDKSRNNMLHLAAFSAPSSRLDNIPGVALQMQREIQWFKEVENIVQPKFKDMVNFSGKTPRVLFTDEHKKLVKNGEKWMKETAASCMVVGALIATVMFAAAFTIPGGNDQNTGVPIFLFRNSFMVFIVSDALSLFSSCASVLLFLGVLTSRYSEEDFLYSLPSKLIMGLSTLFFSILTMMITFGITLVLVLGERLAWVSIPIMLLASIPATLFAILHFPLFVDFFVSTYGPGIFDRPKEA</sequence>
<dbReference type="Gene3D" id="1.25.40.20">
    <property type="entry name" value="Ankyrin repeat-containing domain"/>
    <property type="match status" value="1"/>
</dbReference>
<evidence type="ECO:0000256" key="1">
    <source>
        <dbReference type="PROSITE-ProRule" id="PRU00023"/>
    </source>
</evidence>
<dbReference type="Proteomes" id="UP001415857">
    <property type="component" value="Unassembled WGS sequence"/>
</dbReference>
<keyword evidence="3" id="KW-0472">Membrane</keyword>
<gene>
    <name evidence="5" type="ORF">L1049_021252</name>
</gene>
<dbReference type="EMBL" id="JBBPBK010000001">
    <property type="protein sequence ID" value="KAK9293261.1"/>
    <property type="molecule type" value="Genomic_DNA"/>
</dbReference>
<comment type="caution">
    <text evidence="5">The sequence shown here is derived from an EMBL/GenBank/DDBJ whole genome shotgun (WGS) entry which is preliminary data.</text>
</comment>
<dbReference type="PANTHER" id="PTHR24177:SF33">
    <property type="entry name" value="ANKYRIN REPEAT FAMILY PROTEIN"/>
    <property type="match status" value="1"/>
</dbReference>
<dbReference type="InterPro" id="IPR002110">
    <property type="entry name" value="Ankyrin_rpt"/>
</dbReference>
<evidence type="ECO:0000259" key="4">
    <source>
        <dbReference type="Pfam" id="PF13962"/>
    </source>
</evidence>
<evidence type="ECO:0000256" key="2">
    <source>
        <dbReference type="SAM" id="MobiDB-lite"/>
    </source>
</evidence>
<dbReference type="SMART" id="SM00248">
    <property type="entry name" value="ANK"/>
    <property type="match status" value="5"/>
</dbReference>
<feature type="repeat" description="ANK" evidence="1">
    <location>
        <begin position="67"/>
        <end position="89"/>
    </location>
</feature>
<dbReference type="InterPro" id="IPR036770">
    <property type="entry name" value="Ankyrin_rpt-contain_sf"/>
</dbReference>
<keyword evidence="3" id="KW-1133">Transmembrane helix</keyword>
<dbReference type="PROSITE" id="PS50297">
    <property type="entry name" value="ANK_REP_REGION"/>
    <property type="match status" value="1"/>
</dbReference>
<feature type="compositionally biased region" description="Polar residues" evidence="2">
    <location>
        <begin position="1"/>
        <end position="24"/>
    </location>
</feature>